<dbReference type="PROSITE" id="PS00624">
    <property type="entry name" value="GMC_OXRED_2"/>
    <property type="match status" value="1"/>
</dbReference>
<gene>
    <name evidence="4" type="ORF">PGQ11_015081</name>
</gene>
<protein>
    <submittedName>
        <fullName evidence="4">GMC oxidoreductase</fullName>
    </submittedName>
</protein>
<proteinExistence type="inferred from homology"/>
<dbReference type="Pfam" id="PF05199">
    <property type="entry name" value="GMC_oxred_C"/>
    <property type="match status" value="1"/>
</dbReference>
<evidence type="ECO:0000256" key="2">
    <source>
        <dbReference type="ARBA" id="ARBA00023180"/>
    </source>
</evidence>
<dbReference type="PANTHER" id="PTHR11552">
    <property type="entry name" value="GLUCOSE-METHANOL-CHOLINE GMC OXIDOREDUCTASE"/>
    <property type="match status" value="1"/>
</dbReference>
<accession>A0ABR2HKH0</accession>
<dbReference type="Gene3D" id="3.30.560.10">
    <property type="entry name" value="Glucose Oxidase, domain 3"/>
    <property type="match status" value="2"/>
</dbReference>
<dbReference type="InterPro" id="IPR012132">
    <property type="entry name" value="GMC_OxRdtase"/>
</dbReference>
<evidence type="ECO:0000259" key="3">
    <source>
        <dbReference type="PROSITE" id="PS00624"/>
    </source>
</evidence>
<dbReference type="PANTHER" id="PTHR11552:SF138">
    <property type="entry name" value="DEHYDROGENASE PKFF-RELATED"/>
    <property type="match status" value="1"/>
</dbReference>
<comment type="caution">
    <text evidence="4">The sequence shown here is derived from an EMBL/GenBank/DDBJ whole genome shotgun (WGS) entry which is preliminary data.</text>
</comment>
<keyword evidence="2" id="KW-0325">Glycoprotein</keyword>
<dbReference type="EMBL" id="JAPCWZ010000010">
    <property type="protein sequence ID" value="KAK8848601.1"/>
    <property type="molecule type" value="Genomic_DNA"/>
</dbReference>
<keyword evidence="5" id="KW-1185">Reference proteome</keyword>
<dbReference type="SUPFAM" id="SSF51905">
    <property type="entry name" value="FAD/NAD(P)-binding domain"/>
    <property type="match status" value="1"/>
</dbReference>
<dbReference type="PIRSF" id="PIRSF000137">
    <property type="entry name" value="Alcohol_oxidase"/>
    <property type="match status" value="1"/>
</dbReference>
<name>A0ABR2HKH0_9PEZI</name>
<evidence type="ECO:0000313" key="4">
    <source>
        <dbReference type="EMBL" id="KAK8848601.1"/>
    </source>
</evidence>
<sequence>MSYLRGTKSSYQRLADLVGDQDWTFDNLLKYFKKSCRLIPPNLEKRNNTNVTVTYDPTVFDPNGGPLHVSWNNWVDPTLTVMSKAVEEAGLSPSSKGFSSGELVGHGAWIPSTINPGNAHRSSSESSFLRNAIQGGGTLVVYTHTQARRIRFERSSPPRAIGVEVETRGLQYSLNAAKEVIISAGTFHSPQLLMVSGIGPKAVLDSQSIPVIVDSPGVGQNLVDPVQIAVSHAVNTPSGQSLTADPVLAPHYVKQYLEDASGPFSSAAGYLAAERIPPRLRSALSAGAQEKLAGYPADWPEIMYIVGSFLGHNLATIGATAAWMPITFSRGNITLRSDDDGPELLPGAGVQTDQQVLDYIRQSATPIWHPAGTCAMGRSGEDGAVVDSKARVFGVEGLRVCDASVLPFTIPAHPQGSLYALAEKIADDIKKAGECAV</sequence>
<evidence type="ECO:0000313" key="5">
    <source>
        <dbReference type="Proteomes" id="UP001390339"/>
    </source>
</evidence>
<reference evidence="4 5" key="1">
    <citation type="journal article" date="2024" name="IMA Fungus">
        <title>Apiospora arundinis, a panoply of carbohydrate-active enzymes and secondary metabolites.</title>
        <authorList>
            <person name="Sorensen T."/>
            <person name="Petersen C."/>
            <person name="Muurmann A.T."/>
            <person name="Christiansen J.V."/>
            <person name="Brundto M.L."/>
            <person name="Overgaard C.K."/>
            <person name="Boysen A.T."/>
            <person name="Wollenberg R.D."/>
            <person name="Larsen T.O."/>
            <person name="Sorensen J.L."/>
            <person name="Nielsen K.L."/>
            <person name="Sondergaard T.E."/>
        </authorList>
    </citation>
    <scope>NUCLEOTIDE SEQUENCE [LARGE SCALE GENOMIC DNA]</scope>
    <source>
        <strain evidence="4 5">AAU 773</strain>
    </source>
</reference>
<dbReference type="InterPro" id="IPR036188">
    <property type="entry name" value="FAD/NAD-bd_sf"/>
</dbReference>
<dbReference type="SUPFAM" id="SSF54373">
    <property type="entry name" value="FAD-linked reductases, C-terminal domain"/>
    <property type="match status" value="1"/>
</dbReference>
<dbReference type="Pfam" id="PF00732">
    <property type="entry name" value="GMC_oxred_N"/>
    <property type="match status" value="1"/>
</dbReference>
<dbReference type="Proteomes" id="UP001390339">
    <property type="component" value="Unassembled WGS sequence"/>
</dbReference>
<feature type="domain" description="Glucose-methanol-choline oxidoreductase N-terminal" evidence="3">
    <location>
        <begin position="185"/>
        <end position="199"/>
    </location>
</feature>
<organism evidence="4 5">
    <name type="scientific">Apiospora arundinis</name>
    <dbReference type="NCBI Taxonomy" id="335852"/>
    <lineage>
        <taxon>Eukaryota</taxon>
        <taxon>Fungi</taxon>
        <taxon>Dikarya</taxon>
        <taxon>Ascomycota</taxon>
        <taxon>Pezizomycotina</taxon>
        <taxon>Sordariomycetes</taxon>
        <taxon>Xylariomycetidae</taxon>
        <taxon>Amphisphaeriales</taxon>
        <taxon>Apiosporaceae</taxon>
        <taxon>Apiospora</taxon>
    </lineage>
</organism>
<comment type="similarity">
    <text evidence="1">Belongs to the GMC oxidoreductase family.</text>
</comment>
<dbReference type="Gene3D" id="3.50.50.60">
    <property type="entry name" value="FAD/NAD(P)-binding domain"/>
    <property type="match status" value="2"/>
</dbReference>
<dbReference type="InterPro" id="IPR007867">
    <property type="entry name" value="GMC_OxRtase_C"/>
</dbReference>
<evidence type="ECO:0000256" key="1">
    <source>
        <dbReference type="ARBA" id="ARBA00010790"/>
    </source>
</evidence>
<dbReference type="InterPro" id="IPR000172">
    <property type="entry name" value="GMC_OxRdtase_N"/>
</dbReference>